<dbReference type="InterPro" id="IPR044855">
    <property type="entry name" value="CoA-Trfase_III_dom3_sf"/>
</dbReference>
<gene>
    <name evidence="2" type="ORF">EDC65_2086</name>
</gene>
<dbReference type="AlphaFoldDB" id="A0A3N1MC10"/>
<dbReference type="SUPFAM" id="SSF89796">
    <property type="entry name" value="CoA-transferase family III (CaiB/BaiF)"/>
    <property type="match status" value="1"/>
</dbReference>
<dbReference type="OrthoDB" id="7457784at2"/>
<keyword evidence="3" id="KW-1185">Reference proteome</keyword>
<dbReference type="InterPro" id="IPR023606">
    <property type="entry name" value="CoA-Trfase_III_dom_1_sf"/>
</dbReference>
<dbReference type="EMBL" id="RJKX01000013">
    <property type="protein sequence ID" value="ROQ00290.1"/>
    <property type="molecule type" value="Genomic_DNA"/>
</dbReference>
<evidence type="ECO:0000313" key="2">
    <source>
        <dbReference type="EMBL" id="ROQ00290.1"/>
    </source>
</evidence>
<dbReference type="GO" id="GO:0008410">
    <property type="term" value="F:CoA-transferase activity"/>
    <property type="evidence" value="ECO:0007669"/>
    <property type="project" value="TreeGrafter"/>
</dbReference>
<dbReference type="Pfam" id="PF02515">
    <property type="entry name" value="CoA_transf_3"/>
    <property type="match status" value="1"/>
</dbReference>
<keyword evidence="1 2" id="KW-0808">Transferase</keyword>
<dbReference type="InterPro" id="IPR050483">
    <property type="entry name" value="CoA-transferase_III_domain"/>
</dbReference>
<dbReference type="Gene3D" id="3.30.1540.10">
    <property type="entry name" value="formyl-coa transferase, domain 3"/>
    <property type="match status" value="1"/>
</dbReference>
<name>A0A3N1MC10_9PROT</name>
<dbReference type="InterPro" id="IPR003673">
    <property type="entry name" value="CoA-Trfase_fam_III"/>
</dbReference>
<evidence type="ECO:0000313" key="3">
    <source>
        <dbReference type="Proteomes" id="UP000278222"/>
    </source>
</evidence>
<dbReference type="PANTHER" id="PTHR48207:SF3">
    <property type="entry name" value="SUCCINATE--HYDROXYMETHYLGLUTARATE COA-TRANSFERASE"/>
    <property type="match status" value="1"/>
</dbReference>
<accession>A0A3N1MC10</accession>
<dbReference type="Gene3D" id="3.40.50.10540">
    <property type="entry name" value="Crotonobetainyl-coa:carnitine coa-transferase, domain 1"/>
    <property type="match status" value="1"/>
</dbReference>
<organism evidence="2 3">
    <name type="scientific">Stella humosa</name>
    <dbReference type="NCBI Taxonomy" id="94"/>
    <lineage>
        <taxon>Bacteria</taxon>
        <taxon>Pseudomonadati</taxon>
        <taxon>Pseudomonadota</taxon>
        <taxon>Alphaproteobacteria</taxon>
        <taxon>Rhodospirillales</taxon>
        <taxon>Stellaceae</taxon>
        <taxon>Stella</taxon>
    </lineage>
</organism>
<dbReference type="RefSeq" id="WP_123689585.1">
    <property type="nucleotide sequence ID" value="NZ_AP019700.1"/>
</dbReference>
<dbReference type="Proteomes" id="UP000278222">
    <property type="component" value="Unassembled WGS sequence"/>
</dbReference>
<reference evidence="2 3" key="1">
    <citation type="submission" date="2018-11" db="EMBL/GenBank/DDBJ databases">
        <title>Genomic Encyclopedia of Type Strains, Phase IV (KMG-IV): sequencing the most valuable type-strain genomes for metagenomic binning, comparative biology and taxonomic classification.</title>
        <authorList>
            <person name="Goeker M."/>
        </authorList>
    </citation>
    <scope>NUCLEOTIDE SEQUENCE [LARGE SCALE GENOMIC DNA]</scope>
    <source>
        <strain evidence="2 3">DSM 5900</strain>
    </source>
</reference>
<evidence type="ECO:0000256" key="1">
    <source>
        <dbReference type="ARBA" id="ARBA00022679"/>
    </source>
</evidence>
<protein>
    <submittedName>
        <fullName evidence="2">Crotonobetainyl-CoA:carnitine CoA-transferase CaiB-like acyl-CoA transferase</fullName>
    </submittedName>
</protein>
<sequence length="411" mass="43625">MTVAAAADEAALPLAGIRVLDFGHTVMGPSCGLVLADLGADVVRIEPPGGDRTRRLPGFAIGFFGSFNRNKRSVCIDLKQPEGRDIVHRLMGEADVVIENFAPGVMERLGLGWEDARAINPRLVYCALKGYLPGPYEHLPALDEVVQMQAGLAYMTGPPGRPLRAGASVVDLFGGVFGVVAILAALRDRDRTGMGQLVRSALFESTAFLVTQHMAASAMVGHPVPPMPGRRGAAWCIYDVFEAADGPVFIGVTSEAHWLRFCQAFPIDDLRDDPGLATHDQRVAQKPRLIERLGALFATIAVDTILERCRAALIPCAPVARPDQLFDDPHLNAEGGLLDVDLRPDLRARLPALPIEMAGARPGLRMQPPAAGADTRAVLAAAGVDPLEIERLAAAGILDLGAVGGSRSAAE</sequence>
<proteinExistence type="predicted"/>
<comment type="caution">
    <text evidence="2">The sequence shown here is derived from an EMBL/GenBank/DDBJ whole genome shotgun (WGS) entry which is preliminary data.</text>
</comment>
<dbReference type="PANTHER" id="PTHR48207">
    <property type="entry name" value="SUCCINATE--HYDROXYMETHYLGLUTARATE COA-TRANSFERASE"/>
    <property type="match status" value="1"/>
</dbReference>